<evidence type="ECO:0000256" key="1">
    <source>
        <dbReference type="SAM" id="MobiDB-lite"/>
    </source>
</evidence>
<dbReference type="Proteomes" id="UP000000305">
    <property type="component" value="Unassembled WGS sequence"/>
</dbReference>
<reference evidence="2 3" key="1">
    <citation type="journal article" date="2011" name="Science">
        <title>The ecoresponsive genome of Daphnia pulex.</title>
        <authorList>
            <person name="Colbourne J.K."/>
            <person name="Pfrender M.E."/>
            <person name="Gilbert D."/>
            <person name="Thomas W.K."/>
            <person name="Tucker A."/>
            <person name="Oakley T.H."/>
            <person name="Tokishita S."/>
            <person name="Aerts A."/>
            <person name="Arnold G.J."/>
            <person name="Basu M.K."/>
            <person name="Bauer D.J."/>
            <person name="Caceres C.E."/>
            <person name="Carmel L."/>
            <person name="Casola C."/>
            <person name="Choi J.H."/>
            <person name="Detter J.C."/>
            <person name="Dong Q."/>
            <person name="Dusheyko S."/>
            <person name="Eads B.D."/>
            <person name="Frohlich T."/>
            <person name="Geiler-Samerotte K.A."/>
            <person name="Gerlach D."/>
            <person name="Hatcher P."/>
            <person name="Jogdeo S."/>
            <person name="Krijgsveld J."/>
            <person name="Kriventseva E.V."/>
            <person name="Kultz D."/>
            <person name="Laforsch C."/>
            <person name="Lindquist E."/>
            <person name="Lopez J."/>
            <person name="Manak J.R."/>
            <person name="Muller J."/>
            <person name="Pangilinan J."/>
            <person name="Patwardhan R.P."/>
            <person name="Pitluck S."/>
            <person name="Pritham E.J."/>
            <person name="Rechtsteiner A."/>
            <person name="Rho M."/>
            <person name="Rogozin I.B."/>
            <person name="Sakarya O."/>
            <person name="Salamov A."/>
            <person name="Schaack S."/>
            <person name="Shapiro H."/>
            <person name="Shiga Y."/>
            <person name="Skalitzky C."/>
            <person name="Smith Z."/>
            <person name="Souvorov A."/>
            <person name="Sung W."/>
            <person name="Tang Z."/>
            <person name="Tsuchiya D."/>
            <person name="Tu H."/>
            <person name="Vos H."/>
            <person name="Wang M."/>
            <person name="Wolf Y.I."/>
            <person name="Yamagata H."/>
            <person name="Yamada T."/>
            <person name="Ye Y."/>
            <person name="Shaw J.R."/>
            <person name="Andrews J."/>
            <person name="Crease T.J."/>
            <person name="Tang H."/>
            <person name="Lucas S.M."/>
            <person name="Robertson H.M."/>
            <person name="Bork P."/>
            <person name="Koonin E.V."/>
            <person name="Zdobnov E.M."/>
            <person name="Grigoriev I.V."/>
            <person name="Lynch M."/>
            <person name="Boore J.L."/>
        </authorList>
    </citation>
    <scope>NUCLEOTIDE SEQUENCE [LARGE SCALE GENOMIC DNA]</scope>
</reference>
<dbReference type="EMBL" id="GL732525">
    <property type="protein sequence ID" value="EFX88519.1"/>
    <property type="molecule type" value="Genomic_DNA"/>
</dbReference>
<name>E9FV95_DAPPU</name>
<gene>
    <name evidence="2" type="ORF">DAPPUDRAFT_233612</name>
</gene>
<dbReference type="InParanoid" id="E9FV95"/>
<organism evidence="2 3">
    <name type="scientific">Daphnia pulex</name>
    <name type="common">Water flea</name>
    <dbReference type="NCBI Taxonomy" id="6669"/>
    <lineage>
        <taxon>Eukaryota</taxon>
        <taxon>Metazoa</taxon>
        <taxon>Ecdysozoa</taxon>
        <taxon>Arthropoda</taxon>
        <taxon>Crustacea</taxon>
        <taxon>Branchiopoda</taxon>
        <taxon>Diplostraca</taxon>
        <taxon>Cladocera</taxon>
        <taxon>Anomopoda</taxon>
        <taxon>Daphniidae</taxon>
        <taxon>Daphnia</taxon>
    </lineage>
</organism>
<dbReference type="AlphaFoldDB" id="E9FV95"/>
<accession>E9FV95</accession>
<dbReference type="KEGG" id="dpx:DAPPUDRAFT_233612"/>
<evidence type="ECO:0000313" key="3">
    <source>
        <dbReference type="Proteomes" id="UP000000305"/>
    </source>
</evidence>
<dbReference type="HOGENOM" id="CLU_1416465_0_0_1"/>
<proteinExistence type="predicted"/>
<keyword evidence="3" id="KW-1185">Reference proteome</keyword>
<feature type="region of interest" description="Disordered" evidence="1">
    <location>
        <begin position="49"/>
        <end position="79"/>
    </location>
</feature>
<feature type="compositionally biased region" description="Basic and acidic residues" evidence="1">
    <location>
        <begin position="70"/>
        <end position="79"/>
    </location>
</feature>
<protein>
    <submittedName>
        <fullName evidence="2">Uncharacterized protein</fullName>
    </submittedName>
</protein>
<sequence>MEGLGHRLMKENMKEKRGGTSCAHCPALLAGAIPAPPLLISNQLARMHSAEERERLSSQHKSSGNGNRRALKEEQSVDTKRILSSPTPCAAAAAAHASTFDTLDDAMSIARLNWQIGKHIKGRGYRPVMIESCAEINFDLRLQFGSKDVCCGMSGRTLAIIISDMTSIDVFFYQQEENEEEEEEGGGGGVVC</sequence>
<evidence type="ECO:0000313" key="2">
    <source>
        <dbReference type="EMBL" id="EFX88519.1"/>
    </source>
</evidence>